<proteinExistence type="predicted"/>
<evidence type="ECO:0000256" key="1">
    <source>
        <dbReference type="SAM" id="MobiDB-lite"/>
    </source>
</evidence>
<feature type="region of interest" description="Disordered" evidence="1">
    <location>
        <begin position="183"/>
        <end position="220"/>
    </location>
</feature>
<accession>A0AAQ4FJF2</accession>
<evidence type="ECO:0000313" key="2">
    <source>
        <dbReference type="EMBL" id="KAK8786821.1"/>
    </source>
</evidence>
<dbReference type="AlphaFoldDB" id="A0AAQ4FJF2"/>
<dbReference type="PANTHER" id="PTHR37558:SF1">
    <property type="entry name" value="HTH CENPB-TYPE DOMAIN-CONTAINING PROTEIN"/>
    <property type="match status" value="1"/>
</dbReference>
<evidence type="ECO:0000313" key="3">
    <source>
        <dbReference type="Proteomes" id="UP001321473"/>
    </source>
</evidence>
<dbReference type="EMBL" id="JARKHS020002364">
    <property type="protein sequence ID" value="KAK8786821.1"/>
    <property type="molecule type" value="Genomic_DNA"/>
</dbReference>
<feature type="compositionally biased region" description="Polar residues" evidence="1">
    <location>
        <begin position="183"/>
        <end position="197"/>
    </location>
</feature>
<dbReference type="PANTHER" id="PTHR37558">
    <property type="entry name" value="HTH CENPB-TYPE DOMAIN-CONTAINING PROTEIN"/>
    <property type="match status" value="1"/>
</dbReference>
<keyword evidence="3" id="KW-1185">Reference proteome</keyword>
<sequence>MAATVLTAQKNSAPCLRFTFADDLALLREVNAQNPLKDAAQWKNILRNLNFTCGKPFTARALRGRLDLLGQFIANDRTNLRKSGTEEEYEEKEKLLQISDLAREFGYKCKSRKAQAAANKMFATGVHDNACAAAARVSPHHSDSYSTPSGTASDTPETASYVLQQMCDDTDVDDDYFTTDAENFQSAQQMPSANVATDVQEETEEEKGSQKQRAMKITSF</sequence>
<organism evidence="2 3">
    <name type="scientific">Amblyomma americanum</name>
    <name type="common">Lone star tick</name>
    <dbReference type="NCBI Taxonomy" id="6943"/>
    <lineage>
        <taxon>Eukaryota</taxon>
        <taxon>Metazoa</taxon>
        <taxon>Ecdysozoa</taxon>
        <taxon>Arthropoda</taxon>
        <taxon>Chelicerata</taxon>
        <taxon>Arachnida</taxon>
        <taxon>Acari</taxon>
        <taxon>Parasitiformes</taxon>
        <taxon>Ixodida</taxon>
        <taxon>Ixodoidea</taxon>
        <taxon>Ixodidae</taxon>
        <taxon>Amblyomminae</taxon>
        <taxon>Amblyomma</taxon>
    </lineage>
</organism>
<name>A0AAQ4FJF2_AMBAM</name>
<reference evidence="2 3" key="1">
    <citation type="journal article" date="2023" name="Arcadia Sci">
        <title>De novo assembly of a long-read Amblyomma americanum tick genome.</title>
        <authorList>
            <person name="Chou S."/>
            <person name="Poskanzer K.E."/>
            <person name="Rollins M."/>
            <person name="Thuy-Boun P.S."/>
        </authorList>
    </citation>
    <scope>NUCLEOTIDE SEQUENCE [LARGE SCALE GENOMIC DNA]</scope>
    <source>
        <strain evidence="2">F_SG_1</strain>
        <tissue evidence="2">Salivary glands</tissue>
    </source>
</reference>
<comment type="caution">
    <text evidence="2">The sequence shown here is derived from an EMBL/GenBank/DDBJ whole genome shotgun (WGS) entry which is preliminary data.</text>
</comment>
<dbReference type="Proteomes" id="UP001321473">
    <property type="component" value="Unassembled WGS sequence"/>
</dbReference>
<gene>
    <name evidence="2" type="ORF">V5799_023403</name>
</gene>
<protein>
    <submittedName>
        <fullName evidence="2">Uncharacterized protein</fullName>
    </submittedName>
</protein>